<dbReference type="EMBL" id="JBBPBM010000066">
    <property type="protein sequence ID" value="KAK8514782.1"/>
    <property type="molecule type" value="Genomic_DNA"/>
</dbReference>
<keyword evidence="3" id="KW-1185">Reference proteome</keyword>
<evidence type="ECO:0000313" key="2">
    <source>
        <dbReference type="EMBL" id="KAK8514782.1"/>
    </source>
</evidence>
<protein>
    <submittedName>
        <fullName evidence="2">Uncharacterized protein</fullName>
    </submittedName>
</protein>
<reference evidence="2 3" key="1">
    <citation type="journal article" date="2024" name="G3 (Bethesda)">
        <title>Genome assembly of Hibiscus sabdariffa L. provides insights into metabolisms of medicinal natural products.</title>
        <authorList>
            <person name="Kim T."/>
        </authorList>
    </citation>
    <scope>NUCLEOTIDE SEQUENCE [LARGE SCALE GENOMIC DNA]</scope>
    <source>
        <strain evidence="2">TK-2024</strain>
        <tissue evidence="2">Old leaves</tissue>
    </source>
</reference>
<comment type="caution">
    <text evidence="2">The sequence shown here is derived from an EMBL/GenBank/DDBJ whole genome shotgun (WGS) entry which is preliminary data.</text>
</comment>
<dbReference type="Proteomes" id="UP001472677">
    <property type="component" value="Unassembled WGS sequence"/>
</dbReference>
<proteinExistence type="predicted"/>
<feature type="region of interest" description="Disordered" evidence="1">
    <location>
        <begin position="111"/>
        <end position="140"/>
    </location>
</feature>
<evidence type="ECO:0000313" key="3">
    <source>
        <dbReference type="Proteomes" id="UP001472677"/>
    </source>
</evidence>
<name>A0ABR2C678_9ROSI</name>
<accession>A0ABR2C678</accession>
<organism evidence="2 3">
    <name type="scientific">Hibiscus sabdariffa</name>
    <name type="common">roselle</name>
    <dbReference type="NCBI Taxonomy" id="183260"/>
    <lineage>
        <taxon>Eukaryota</taxon>
        <taxon>Viridiplantae</taxon>
        <taxon>Streptophyta</taxon>
        <taxon>Embryophyta</taxon>
        <taxon>Tracheophyta</taxon>
        <taxon>Spermatophyta</taxon>
        <taxon>Magnoliopsida</taxon>
        <taxon>eudicotyledons</taxon>
        <taxon>Gunneridae</taxon>
        <taxon>Pentapetalae</taxon>
        <taxon>rosids</taxon>
        <taxon>malvids</taxon>
        <taxon>Malvales</taxon>
        <taxon>Malvaceae</taxon>
        <taxon>Malvoideae</taxon>
        <taxon>Hibiscus</taxon>
    </lineage>
</organism>
<feature type="compositionally biased region" description="Basic residues" evidence="1">
    <location>
        <begin position="1"/>
        <end position="12"/>
    </location>
</feature>
<gene>
    <name evidence="2" type="ORF">V6N12_057678</name>
</gene>
<feature type="compositionally biased region" description="Low complexity" evidence="1">
    <location>
        <begin position="112"/>
        <end position="124"/>
    </location>
</feature>
<evidence type="ECO:0000256" key="1">
    <source>
        <dbReference type="SAM" id="MobiDB-lite"/>
    </source>
</evidence>
<feature type="region of interest" description="Disordered" evidence="1">
    <location>
        <begin position="1"/>
        <end position="31"/>
    </location>
</feature>
<sequence length="183" mass="19742">MLVEKRQRRQPKKVNPGEPPAPPSLAQGSRFNPIFMDDTTVVDTVDQDALQSEVEAAMPEAVKTTVEHDSEIVILQNARESVQKARTKGKATLLIRQPSATVLTPKNLNIMPRKSSLSVPSSSRSKGRNAQPSLNPASHGAVVISTKSAPLIPAQVSPQERGTVHRQSRAQEGIGDLANSMVE</sequence>
<feature type="region of interest" description="Disordered" evidence="1">
    <location>
        <begin position="155"/>
        <end position="183"/>
    </location>
</feature>